<dbReference type="GO" id="GO:0000077">
    <property type="term" value="P:DNA damage checkpoint signaling"/>
    <property type="evidence" value="ECO:0007669"/>
    <property type="project" value="InterPro"/>
</dbReference>
<dbReference type="Pfam" id="PF09798">
    <property type="entry name" value="LCD1"/>
    <property type="match status" value="1"/>
</dbReference>
<keyword evidence="3" id="KW-0539">Nucleus</keyword>
<accession>A0AAW0G2W7</accession>
<feature type="coiled-coil region" evidence="4">
    <location>
        <begin position="89"/>
        <end position="159"/>
    </location>
</feature>
<evidence type="ECO:0000313" key="7">
    <source>
        <dbReference type="Proteomes" id="UP001385951"/>
    </source>
</evidence>
<feature type="compositionally biased region" description="Polar residues" evidence="5">
    <location>
        <begin position="184"/>
        <end position="206"/>
    </location>
</feature>
<dbReference type="GO" id="GO:0005634">
    <property type="term" value="C:nucleus"/>
    <property type="evidence" value="ECO:0007669"/>
    <property type="project" value="UniProtKB-SubCell"/>
</dbReference>
<evidence type="ECO:0000256" key="1">
    <source>
        <dbReference type="ARBA" id="ARBA00004123"/>
    </source>
</evidence>
<organism evidence="6 7">
    <name type="scientific">Cerrena zonata</name>
    <dbReference type="NCBI Taxonomy" id="2478898"/>
    <lineage>
        <taxon>Eukaryota</taxon>
        <taxon>Fungi</taxon>
        <taxon>Dikarya</taxon>
        <taxon>Basidiomycota</taxon>
        <taxon>Agaricomycotina</taxon>
        <taxon>Agaricomycetes</taxon>
        <taxon>Polyporales</taxon>
        <taxon>Cerrenaceae</taxon>
        <taxon>Cerrena</taxon>
    </lineage>
</organism>
<evidence type="ECO:0000256" key="4">
    <source>
        <dbReference type="SAM" id="Coils"/>
    </source>
</evidence>
<feature type="compositionally biased region" description="Basic and acidic residues" evidence="5">
    <location>
        <begin position="67"/>
        <end position="82"/>
    </location>
</feature>
<proteinExistence type="predicted"/>
<evidence type="ECO:0000313" key="6">
    <source>
        <dbReference type="EMBL" id="KAK7683956.1"/>
    </source>
</evidence>
<comment type="caution">
    <text evidence="6">The sequence shown here is derived from an EMBL/GenBank/DDBJ whole genome shotgun (WGS) entry which is preliminary data.</text>
</comment>
<comment type="subcellular location">
    <subcellularLocation>
        <location evidence="1">Nucleus</location>
    </subcellularLocation>
</comment>
<evidence type="ECO:0000256" key="5">
    <source>
        <dbReference type="SAM" id="MobiDB-lite"/>
    </source>
</evidence>
<evidence type="ECO:0000256" key="2">
    <source>
        <dbReference type="ARBA" id="ARBA00022763"/>
    </source>
</evidence>
<dbReference type="Proteomes" id="UP001385951">
    <property type="component" value="Unassembled WGS sequence"/>
</dbReference>
<keyword evidence="7" id="KW-1185">Reference proteome</keyword>
<protein>
    <submittedName>
        <fullName evidence="6">Uncharacterized protein</fullName>
    </submittedName>
</protein>
<feature type="compositionally biased region" description="Polar residues" evidence="5">
    <location>
        <begin position="18"/>
        <end position="34"/>
    </location>
</feature>
<reference evidence="6 7" key="1">
    <citation type="submission" date="2022-09" db="EMBL/GenBank/DDBJ databases">
        <authorList>
            <person name="Palmer J.M."/>
        </authorList>
    </citation>
    <scope>NUCLEOTIDE SEQUENCE [LARGE SCALE GENOMIC DNA]</scope>
    <source>
        <strain evidence="6 7">DSM 7382</strain>
    </source>
</reference>
<evidence type="ECO:0000256" key="3">
    <source>
        <dbReference type="ARBA" id="ARBA00023242"/>
    </source>
</evidence>
<dbReference type="EMBL" id="JASBNA010000028">
    <property type="protein sequence ID" value="KAK7683956.1"/>
    <property type="molecule type" value="Genomic_DNA"/>
</dbReference>
<sequence>MASDSDFGDSDDDEILQALTNHRLQTQQQPSTVPTRLETATPISYQNLPILRHQQGNNVQVSAPRTNKRDGAGRESSQRGDSSDLQGKLYKADGEVAILRARLDQLQKQKQDEIKKLRDSLEYAKHQNEEQLSNLRYTVEKLEDEKKFLNNEIRSASAFKKRKLVQPTDHAPMEIDQPEGMGTQDGSSEVPDSSLSYSSTPVNPQPSAHPRIIQKVLKVQNNCK</sequence>
<dbReference type="AlphaFoldDB" id="A0AAW0G2W7"/>
<dbReference type="InterPro" id="IPR018622">
    <property type="entry name" value="DNA_damage_chkpnt_Lcd1"/>
</dbReference>
<feature type="compositionally biased region" description="Acidic residues" evidence="5">
    <location>
        <begin position="1"/>
        <end position="15"/>
    </location>
</feature>
<name>A0AAW0G2W7_9APHY</name>
<feature type="compositionally biased region" description="Polar residues" evidence="5">
    <location>
        <begin position="54"/>
        <end position="65"/>
    </location>
</feature>
<keyword evidence="2" id="KW-0227">DNA damage</keyword>
<gene>
    <name evidence="6" type="ORF">QCA50_012932</name>
</gene>
<feature type="region of interest" description="Disordered" evidence="5">
    <location>
        <begin position="160"/>
        <end position="211"/>
    </location>
</feature>
<keyword evidence="4" id="KW-0175">Coiled coil</keyword>
<feature type="region of interest" description="Disordered" evidence="5">
    <location>
        <begin position="1"/>
        <end position="86"/>
    </location>
</feature>